<evidence type="ECO:0000313" key="2">
    <source>
        <dbReference type="EnsemblMetazoa" id="CLYHEMP000849.1"/>
    </source>
</evidence>
<protein>
    <submittedName>
        <fullName evidence="2">Uncharacterized protein</fullName>
    </submittedName>
</protein>
<dbReference type="EnsemblMetazoa" id="CLYHEMT000849.1">
    <property type="protein sequence ID" value="CLYHEMP000849.1"/>
    <property type="gene ID" value="CLYHEMG000849"/>
</dbReference>
<organism evidence="2 3">
    <name type="scientific">Clytia hemisphaerica</name>
    <dbReference type="NCBI Taxonomy" id="252671"/>
    <lineage>
        <taxon>Eukaryota</taxon>
        <taxon>Metazoa</taxon>
        <taxon>Cnidaria</taxon>
        <taxon>Hydrozoa</taxon>
        <taxon>Hydroidolina</taxon>
        <taxon>Leptothecata</taxon>
        <taxon>Obeliida</taxon>
        <taxon>Clytiidae</taxon>
        <taxon>Clytia</taxon>
    </lineage>
</organism>
<keyword evidence="1" id="KW-0732">Signal</keyword>
<sequence>MKSLLLYLILAVLLGHANSSRFYAVIEKPQKYCTFEGYVPGGNKITVAKITAPVAKMQKNVFSGLAGNLGKASAGAQHTTMLLKGFGKLANIAPKLGPALGLFGVGFSLVKSFIEPSPQDILDQANKAIAELTNEVNSRLDEMKGYVEEKTLELEKDLVNREYKSLFKLWANCIKEATKEKVNECMEDATKQIMASRPKFAIFGDDVQADQQPSISDVKRIEANLITFRDYVIMSLASLSTLVATFKDDPAKKGEYIRYANDLNTEIKWCVDYARNAVFIIKKMHADFRHCDATKKCTDFTKYYEGWPGVNTMSWLVCSCVIDPADVSTRACKVKIAMRVDGKHVYTRYDLPTADYFRAAKMLGGREVEKQAGKYISDMLATINNYWQNELLDLIPDWENLEIALSKDEISSRDEIEQRRKIVRYSEDFNRRLDQVNDEMAQELDAVYAETFEHRDEIPQDEQTRSFETSFYNDPIPAERRSFNDFAPRRFAMPSRDFVSRRSMYDYATKGHLLKDFYQQRTQNFRNAQDERRYRNSLRK</sequence>
<accession>A0A7M5UZI3</accession>
<feature type="chain" id="PRO_5029700118" evidence="1">
    <location>
        <begin position="20"/>
        <end position="540"/>
    </location>
</feature>
<dbReference type="GeneID" id="136809382"/>
<dbReference type="AlphaFoldDB" id="A0A7M5UZI3"/>
<evidence type="ECO:0000313" key="3">
    <source>
        <dbReference type="Proteomes" id="UP000594262"/>
    </source>
</evidence>
<dbReference type="OrthoDB" id="5987785at2759"/>
<feature type="signal peptide" evidence="1">
    <location>
        <begin position="1"/>
        <end position="19"/>
    </location>
</feature>
<keyword evidence="3" id="KW-1185">Reference proteome</keyword>
<proteinExistence type="predicted"/>
<evidence type="ECO:0000256" key="1">
    <source>
        <dbReference type="SAM" id="SignalP"/>
    </source>
</evidence>
<name>A0A7M5UZI3_9CNID</name>
<dbReference type="RefSeq" id="XP_066922007.1">
    <property type="nucleotide sequence ID" value="XM_067065906.1"/>
</dbReference>
<reference evidence="2" key="1">
    <citation type="submission" date="2021-01" db="UniProtKB">
        <authorList>
            <consortium name="EnsemblMetazoa"/>
        </authorList>
    </citation>
    <scope>IDENTIFICATION</scope>
</reference>
<dbReference type="Proteomes" id="UP000594262">
    <property type="component" value="Unplaced"/>
</dbReference>